<protein>
    <recommendedName>
        <fullName evidence="3">Lipoprotein</fullName>
    </recommendedName>
</protein>
<dbReference type="PROSITE" id="PS51257">
    <property type="entry name" value="PROKAR_LIPOPROTEIN"/>
    <property type="match status" value="1"/>
</dbReference>
<dbReference type="AlphaFoldDB" id="A0A290S2Y3"/>
<proteinExistence type="predicted"/>
<evidence type="ECO:0008006" key="3">
    <source>
        <dbReference type="Google" id="ProtNLM"/>
    </source>
</evidence>
<accession>A0A290S2Y3</accession>
<gene>
    <name evidence="1" type="ORF">PARC_a1938</name>
</gene>
<sequence length="50" mass="5705">MKLKYLSIPLLASVLTGCGTQNVVMTKAISFEASKFMREMLKHSLFWLLK</sequence>
<name>A0A290S2Y3_9GAMM</name>
<organism evidence="1 2">
    <name type="scientific">Pseudoalteromonas arctica A 37-1-2</name>
    <dbReference type="NCBI Taxonomy" id="1117313"/>
    <lineage>
        <taxon>Bacteria</taxon>
        <taxon>Pseudomonadati</taxon>
        <taxon>Pseudomonadota</taxon>
        <taxon>Gammaproteobacteria</taxon>
        <taxon>Alteromonadales</taxon>
        <taxon>Pseudoalteromonadaceae</taxon>
        <taxon>Pseudoalteromonas</taxon>
    </lineage>
</organism>
<evidence type="ECO:0000313" key="2">
    <source>
        <dbReference type="Proteomes" id="UP000016505"/>
    </source>
</evidence>
<dbReference type="RefSeq" id="WP_158522941.1">
    <property type="nucleotide sequence ID" value="NZ_CP011025.1"/>
</dbReference>
<dbReference type="KEGG" id="part:PARC_a1938"/>
<reference evidence="1 2" key="1">
    <citation type="journal article" date="2012" name="J. Bacteriol.">
        <title>Genome sequences of type strains of seven species of the marine bacterium Pseudoalteromonas.</title>
        <authorList>
            <person name="Xie B.B."/>
            <person name="Shu Y.L."/>
            <person name="Qin Q.L."/>
            <person name="Rong J.C."/>
            <person name="Zhang X.Y."/>
            <person name="Chen X.L."/>
            <person name="Shi M."/>
            <person name="He H.L."/>
            <person name="Zhou B.C."/>
            <person name="Zhang Y.Z."/>
        </authorList>
    </citation>
    <scope>NUCLEOTIDE SEQUENCE [LARGE SCALE GENOMIC DNA]</scope>
    <source>
        <strain evidence="1 2">A 37-1-2</strain>
    </source>
</reference>
<dbReference type="EMBL" id="CP011025">
    <property type="protein sequence ID" value="ATC86488.1"/>
    <property type="molecule type" value="Genomic_DNA"/>
</dbReference>
<evidence type="ECO:0000313" key="1">
    <source>
        <dbReference type="EMBL" id="ATC86488.1"/>
    </source>
</evidence>
<dbReference type="Proteomes" id="UP000016505">
    <property type="component" value="Chromosome I"/>
</dbReference>